<dbReference type="AlphaFoldDB" id="A0A813GBF4"/>
<dbReference type="Gene3D" id="3.40.190.10">
    <property type="entry name" value="Periplasmic binding protein-like II"/>
    <property type="match status" value="1"/>
</dbReference>
<keyword evidence="1" id="KW-1133">Transmembrane helix</keyword>
<comment type="caution">
    <text evidence="3">The sequence shown here is derived from an EMBL/GenBank/DDBJ whole genome shotgun (WGS) entry which is preliminary data.</text>
</comment>
<keyword evidence="4" id="KW-1185">Reference proteome</keyword>
<reference evidence="3" key="1">
    <citation type="submission" date="2021-02" db="EMBL/GenBank/DDBJ databases">
        <authorList>
            <person name="Dougan E. K."/>
            <person name="Rhodes N."/>
            <person name="Thang M."/>
            <person name="Chan C."/>
        </authorList>
    </citation>
    <scope>NUCLEOTIDE SEQUENCE</scope>
</reference>
<accession>A0A813GBF4</accession>
<dbReference type="EMBL" id="CAJNNV010028323">
    <property type="protein sequence ID" value="CAE8624132.1"/>
    <property type="molecule type" value="Genomic_DNA"/>
</dbReference>
<keyword evidence="1" id="KW-0472">Membrane</keyword>
<dbReference type="InterPro" id="IPR050490">
    <property type="entry name" value="Bact_solute-bd_prot1"/>
</dbReference>
<dbReference type="OMA" id="VELYWRF"/>
<evidence type="ECO:0000256" key="1">
    <source>
        <dbReference type="SAM" id="Phobius"/>
    </source>
</evidence>
<name>A0A813GBF4_POLGL</name>
<feature type="transmembrane region" description="Helical" evidence="1">
    <location>
        <begin position="533"/>
        <end position="560"/>
    </location>
</feature>
<evidence type="ECO:0000313" key="4">
    <source>
        <dbReference type="Proteomes" id="UP000654075"/>
    </source>
</evidence>
<organism evidence="3 4">
    <name type="scientific">Polarella glacialis</name>
    <name type="common">Dinoflagellate</name>
    <dbReference type="NCBI Taxonomy" id="89957"/>
    <lineage>
        <taxon>Eukaryota</taxon>
        <taxon>Sar</taxon>
        <taxon>Alveolata</taxon>
        <taxon>Dinophyceae</taxon>
        <taxon>Suessiales</taxon>
        <taxon>Suessiaceae</taxon>
        <taxon>Polarella</taxon>
    </lineage>
</organism>
<feature type="signal peptide" evidence="2">
    <location>
        <begin position="1"/>
        <end position="20"/>
    </location>
</feature>
<keyword evidence="2" id="KW-0732">Signal</keyword>
<dbReference type="Proteomes" id="UP000654075">
    <property type="component" value="Unassembled WGS sequence"/>
</dbReference>
<sequence length="918" mass="101194">MVSTGTALFLLTLALPAADTADDCAGYLAPRKDAFAGVTLRPLFMVAENGPSCFSAFQSTAERFARCTGAVVDTSALSVGDCDSGSEKLRVEAVLDIGTSSSSGQQLYDLYVVKPTWISEQAEYGLLHDLSAYIRGDTALDFQHTFRSVRAWLSQYQYGLEGSLTIFMPFDLDLNALVVQRPELLRSGGHAVPETWDELASLAELYNDPDGTGRQYGVCGLCYGFRFSLLWTVLASYSQTKGTSEGFYFDAATMEPLLGGETFRLASEIWLRLMKAGPGDCMETLGPPPSWQNRCVFLVEVPLLAGHGSGAFEVHKPPGSTRVRATAKGAVADCDDELCPHASMGVNRATYYPTGGWGIAVRSGLDAATAEAATSLAATMHHESQWWTDYMIEPIRRKDVNLDAFARPENGGGWTNGTFAAFQDAFWFSAEDDRNMAMDLRIARSGEYMSAADEAVRMVIKGKLPLEQLGGEITQKWNTLTAGVGYLKQSRIYRNSLHLPPLTKVQLCATFRVEMDAEDPARCKEADVDQASLVIVIAVLGSLMGVAMLFSAARAAYYSYRRAQQHRKRRELDMKLRIEDAIQTTKTLNFPMNLVRGPDFVGAGKMVQHETLRGQGKLLVIDWLHEAYSVATERPIVFFSHQWTAFGEPDHTNKQFEMMCTSLRTICEKQDWNLEAVLVWADFSSIPQVHRGLQGLAIRSLPAYAKAASAFVVVAPTVPHNDLPGQLCDEDTYRRRVWCRAEQLCHSLRNGTRDMWVANDTACLPMEKNWFDDHARFVFNGEATCCRLQHKGQLLCDREALVLPILGLFGELYAGKNIPGERQRLWDDVKGHQGKMFPEAFTFTFCSEKGGNNGKEGTTTSETRVLFGELMGKMEELIDTDAAVREQLVGSSTQGVTGRDSVTPVHGAAVLGAQAELC</sequence>
<evidence type="ECO:0000256" key="2">
    <source>
        <dbReference type="SAM" id="SignalP"/>
    </source>
</evidence>
<proteinExistence type="predicted"/>
<feature type="chain" id="PRO_5032571556" evidence="2">
    <location>
        <begin position="21"/>
        <end position="918"/>
    </location>
</feature>
<dbReference type="SUPFAM" id="SSF53850">
    <property type="entry name" value="Periplasmic binding protein-like II"/>
    <property type="match status" value="1"/>
</dbReference>
<evidence type="ECO:0000313" key="3">
    <source>
        <dbReference type="EMBL" id="CAE8624132.1"/>
    </source>
</evidence>
<protein>
    <submittedName>
        <fullName evidence="3">Uncharacterized protein</fullName>
    </submittedName>
</protein>
<dbReference type="OrthoDB" id="426379at2759"/>
<gene>
    <name evidence="3" type="ORF">PGLA1383_LOCUS41324</name>
</gene>
<keyword evidence="1" id="KW-0812">Transmembrane</keyword>
<dbReference type="PANTHER" id="PTHR43649">
    <property type="entry name" value="ARABINOSE-BINDING PROTEIN-RELATED"/>
    <property type="match status" value="1"/>
</dbReference>